<evidence type="ECO:0000313" key="5">
    <source>
        <dbReference type="EMBL" id="KIP06229.1"/>
    </source>
</evidence>
<evidence type="ECO:0000256" key="3">
    <source>
        <dbReference type="SAM" id="MobiDB-lite"/>
    </source>
</evidence>
<accession>A0A0C3NME7</accession>
<dbReference type="Proteomes" id="UP000053257">
    <property type="component" value="Unassembled WGS sequence"/>
</dbReference>
<dbReference type="STRING" id="745531.A0A0C3NME7"/>
<dbReference type="InterPro" id="IPR055127">
    <property type="entry name" value="YEATS2_3HBD"/>
</dbReference>
<dbReference type="GO" id="GO:0005634">
    <property type="term" value="C:nucleus"/>
    <property type="evidence" value="ECO:0007669"/>
    <property type="project" value="UniProtKB-SubCell"/>
</dbReference>
<reference evidence="5 6" key="1">
    <citation type="journal article" date="2014" name="PLoS Genet.">
        <title>Analysis of the Phlebiopsis gigantea genome, transcriptome and secretome provides insight into its pioneer colonization strategies of wood.</title>
        <authorList>
            <person name="Hori C."/>
            <person name="Ishida T."/>
            <person name="Igarashi K."/>
            <person name="Samejima M."/>
            <person name="Suzuki H."/>
            <person name="Master E."/>
            <person name="Ferreira P."/>
            <person name="Ruiz-Duenas F.J."/>
            <person name="Held B."/>
            <person name="Canessa P."/>
            <person name="Larrondo L.F."/>
            <person name="Schmoll M."/>
            <person name="Druzhinina I.S."/>
            <person name="Kubicek C.P."/>
            <person name="Gaskell J.A."/>
            <person name="Kersten P."/>
            <person name="St John F."/>
            <person name="Glasner J."/>
            <person name="Sabat G."/>
            <person name="Splinter BonDurant S."/>
            <person name="Syed K."/>
            <person name="Yadav J."/>
            <person name="Mgbeahuruike A.C."/>
            <person name="Kovalchuk A."/>
            <person name="Asiegbu F.O."/>
            <person name="Lackner G."/>
            <person name="Hoffmeister D."/>
            <person name="Rencoret J."/>
            <person name="Gutierrez A."/>
            <person name="Sun H."/>
            <person name="Lindquist E."/>
            <person name="Barry K."/>
            <person name="Riley R."/>
            <person name="Grigoriev I.V."/>
            <person name="Henrissat B."/>
            <person name="Kues U."/>
            <person name="Berka R.M."/>
            <person name="Martinez A.T."/>
            <person name="Covert S.F."/>
            <person name="Blanchette R.A."/>
            <person name="Cullen D."/>
        </authorList>
    </citation>
    <scope>NUCLEOTIDE SEQUENCE [LARGE SCALE GENOMIC DNA]</scope>
    <source>
        <strain evidence="5 6">11061_1 CR5-6</strain>
    </source>
</reference>
<feature type="region of interest" description="Disordered" evidence="3">
    <location>
        <begin position="145"/>
        <end position="185"/>
    </location>
</feature>
<dbReference type="Gene3D" id="2.60.40.1970">
    <property type="entry name" value="YEATS domain"/>
    <property type="match status" value="1"/>
</dbReference>
<protein>
    <recommendedName>
        <fullName evidence="4">YEATS domain-containing protein</fullName>
    </recommendedName>
</protein>
<feature type="region of interest" description="Disordered" evidence="3">
    <location>
        <begin position="1"/>
        <end position="38"/>
    </location>
</feature>
<sequence>MPVQAPATAPPQIRQADTPAAVPQSTYSTRNRGQGRAARSLPRKLLFLRNTTTSPPQIAKLACPDCSRTDFSSLQGLLNHCRLSHKREFGSHDECVQCCAVLVEGAEDQTRVIANGTEVGGITIPGLRRLFEIAVGGTTQAAMLLPHKKPEPPPGAEASLPSQVAPAPGPLSSSAREDPAPVTRTLGYHADTPALASFLGRAPKQRRIHSYDENKPVDIFGDEGGSKGSHWRMSYTHRNKARAALDVVVEPSAAASGSAVEPTPQLSTIAASLLHGTVSRFHMMARINIRDLSMWLPVSRRVKSRDDHTHRWRLEVSAPSYSLPLNAFVTKMTVCSVTHPPPSTLIQPIIVDKPPFVATSTTNKPFLARITFTFAGDENLNPPLDVEHWVELDPLHLSHAVPGDEQVFDITLDRATELLRAGHEEPRSISWNDDSVDRDANVRGADEVSTERPDDADEEPDYSVRLRTLLPQFPLTVKDLKAGQPPRHIPYTLVATPAQFRNLVYGRQKAIEWERAHALCAAYEEACRSEPWPDGRADIALTTGDVFRWLEEEGQFLRKSRRPVIQSVQTSKAKRTVVKHEPEERPDEEYCRNCGLHYLQHPTGPLEPLQEVYGTRSDLDNIKQEPVAPVNPSLSPLVLSCSSFNIASALDFPVLDVNRLLASPPYAGPGAAAAMAYGLNPVLFAPQPSSHEENYSTRTTTARELVTAAEPDIVRATEALVTRWKLDRATGTNGDRLDLEDRVAPSAMLALAVRCFTRMLMKSALGEFARDEAGLRPRGAAAKGRLLTPAHVVRGLLHDAPTVGGCGAVLLATASLGMALPAVKPGAGDETTAIGR</sequence>
<evidence type="ECO:0000256" key="1">
    <source>
        <dbReference type="ARBA" id="ARBA00023242"/>
    </source>
</evidence>
<feature type="compositionally biased region" description="Polar residues" evidence="3">
    <location>
        <begin position="23"/>
        <end position="32"/>
    </location>
</feature>
<dbReference type="InterPro" id="IPR055129">
    <property type="entry name" value="YEATS_dom"/>
</dbReference>
<feature type="compositionally biased region" description="Basic and acidic residues" evidence="3">
    <location>
        <begin position="435"/>
        <end position="453"/>
    </location>
</feature>
<evidence type="ECO:0000313" key="6">
    <source>
        <dbReference type="Proteomes" id="UP000053257"/>
    </source>
</evidence>
<dbReference type="InterPro" id="IPR038704">
    <property type="entry name" value="YEAST_sf"/>
</dbReference>
<dbReference type="PROSITE" id="PS51037">
    <property type="entry name" value="YEATS"/>
    <property type="match status" value="1"/>
</dbReference>
<evidence type="ECO:0000259" key="4">
    <source>
        <dbReference type="PROSITE" id="PS51037"/>
    </source>
</evidence>
<keyword evidence="6" id="KW-1185">Reference proteome</keyword>
<dbReference type="EMBL" id="KN840523">
    <property type="protein sequence ID" value="KIP06229.1"/>
    <property type="molecule type" value="Genomic_DNA"/>
</dbReference>
<dbReference type="AlphaFoldDB" id="A0A0C3NME7"/>
<evidence type="ECO:0000256" key="2">
    <source>
        <dbReference type="PROSITE-ProRule" id="PRU00376"/>
    </source>
</evidence>
<feature type="domain" description="YEATS" evidence="4">
    <location>
        <begin position="277"/>
        <end position="422"/>
    </location>
</feature>
<dbReference type="Pfam" id="PF25909">
    <property type="entry name" value="zf-C2H2_AHC1"/>
    <property type="match status" value="1"/>
</dbReference>
<feature type="region of interest" description="Disordered" evidence="3">
    <location>
        <begin position="424"/>
        <end position="460"/>
    </location>
</feature>
<name>A0A0C3NME7_PHLG1</name>
<keyword evidence="1 2" id="KW-0539">Nucleus</keyword>
<dbReference type="HOGENOM" id="CLU_012846_0_0_1"/>
<comment type="subcellular location">
    <subcellularLocation>
        <location evidence="2">Nucleus</location>
    </subcellularLocation>
</comment>
<gene>
    <name evidence="5" type="ORF">PHLGIDRAFT_468557</name>
</gene>
<dbReference type="Pfam" id="PF22951">
    <property type="entry name" value="3HBD"/>
    <property type="match status" value="1"/>
</dbReference>
<organism evidence="5 6">
    <name type="scientific">Phlebiopsis gigantea (strain 11061_1 CR5-6)</name>
    <name type="common">White-rot fungus</name>
    <name type="synonym">Peniophora gigantea</name>
    <dbReference type="NCBI Taxonomy" id="745531"/>
    <lineage>
        <taxon>Eukaryota</taxon>
        <taxon>Fungi</taxon>
        <taxon>Dikarya</taxon>
        <taxon>Basidiomycota</taxon>
        <taxon>Agaricomycotina</taxon>
        <taxon>Agaricomycetes</taxon>
        <taxon>Polyporales</taxon>
        <taxon>Phanerochaetaceae</taxon>
        <taxon>Phlebiopsis</taxon>
    </lineage>
</organism>
<proteinExistence type="predicted"/>
<dbReference type="InterPro" id="IPR058706">
    <property type="entry name" value="zf-C2H2_AHC1-like"/>
</dbReference>
<dbReference type="OrthoDB" id="1741717at2759"/>